<comment type="similarity">
    <text evidence="1">Belongs to the GST superfamily. NadH family.</text>
</comment>
<dbReference type="PANTHER" id="PTHR42943">
    <property type="entry name" value="GLUTATHIONE S-TRANSFERASE KAPPA"/>
    <property type="match status" value="1"/>
</dbReference>
<evidence type="ECO:0000313" key="5">
    <source>
        <dbReference type="Proteomes" id="UP000183812"/>
    </source>
</evidence>
<dbReference type="InterPro" id="IPR051924">
    <property type="entry name" value="GST_Kappa/NadH"/>
</dbReference>
<dbReference type="GO" id="GO:0018845">
    <property type="term" value="F:2-hydroxychromene-2-carboxylate isomerase activity"/>
    <property type="evidence" value="ECO:0007669"/>
    <property type="project" value="UniProtKB-UniRule"/>
</dbReference>
<gene>
    <name evidence="4" type="ORF">SAMN04244550_02189</name>
</gene>
<feature type="active site" description="Nucleophile" evidence="2">
    <location>
        <position position="12"/>
    </location>
</feature>
<evidence type="ECO:0000256" key="2">
    <source>
        <dbReference type="PIRSR" id="PIRSR006386-1"/>
    </source>
</evidence>
<organism evidence="4 5">
    <name type="scientific">Rhodobacter capsulatus</name>
    <name type="common">Rhodopseudomonas capsulata</name>
    <dbReference type="NCBI Taxonomy" id="1061"/>
    <lineage>
        <taxon>Bacteria</taxon>
        <taxon>Pseudomonadati</taxon>
        <taxon>Pseudomonadota</taxon>
        <taxon>Alphaproteobacteria</taxon>
        <taxon>Rhodobacterales</taxon>
        <taxon>Rhodobacter group</taxon>
        <taxon>Rhodobacter</taxon>
    </lineage>
</organism>
<feature type="domain" description="DSBA-like thioredoxin" evidence="3">
    <location>
        <begin position="3"/>
        <end position="200"/>
    </location>
</feature>
<dbReference type="InterPro" id="IPR014440">
    <property type="entry name" value="HCCAis_GSTk"/>
</dbReference>
<protein>
    <recommendedName>
        <fullName evidence="1">2-hydroxychromene-2-carboxylate isomerase</fullName>
        <ecNumber evidence="1">5.99.1.4</ecNumber>
    </recommendedName>
</protein>
<dbReference type="AlphaFoldDB" id="A0A1G7KS25"/>
<dbReference type="GO" id="GO:0004602">
    <property type="term" value="F:glutathione peroxidase activity"/>
    <property type="evidence" value="ECO:0007669"/>
    <property type="project" value="TreeGrafter"/>
</dbReference>
<accession>A0A1G7KS25</accession>
<dbReference type="GO" id="GO:0004364">
    <property type="term" value="F:glutathione transferase activity"/>
    <property type="evidence" value="ECO:0007669"/>
    <property type="project" value="TreeGrafter"/>
</dbReference>
<dbReference type="InterPro" id="IPR001853">
    <property type="entry name" value="DSBA-like_thioredoxin_dom"/>
</dbReference>
<dbReference type="OrthoDB" id="5244108at2"/>
<dbReference type="EMBL" id="FNAY01000010">
    <property type="protein sequence ID" value="SDF40027.1"/>
    <property type="molecule type" value="Genomic_DNA"/>
</dbReference>
<name>A0A1G7KS25_RHOCA</name>
<sequence length="203" mass="22604">MAQIDYFFSVFSPWTYLAGDRLERIAAQHGATISYKPLDVLALFDRTGGVRPAVRHPARMAYRNQELERWAQHLGMEMILKPTIYPPNAAPGSYAVIAAQAEATKGGGGDVGALVRAILRALWVEDRNIGEDEVLREKLAETGFDPNLVTTGLFTGAMAYEKNLEEAVERGVFGAPFYIVRETDQRFWGQDRLDFLDAHLGTL</sequence>
<dbReference type="Gene3D" id="3.40.30.10">
    <property type="entry name" value="Glutaredoxin"/>
    <property type="match status" value="1"/>
</dbReference>
<reference evidence="4 5" key="1">
    <citation type="submission" date="2016-10" db="EMBL/GenBank/DDBJ databases">
        <authorList>
            <person name="de Groot N.N."/>
        </authorList>
    </citation>
    <scope>NUCLEOTIDE SEQUENCE [LARGE SCALE GENOMIC DNA]</scope>
    <source>
        <strain evidence="5">DSM 938 / 37b4</strain>
    </source>
</reference>
<dbReference type="Pfam" id="PF01323">
    <property type="entry name" value="DSBA"/>
    <property type="match status" value="1"/>
</dbReference>
<dbReference type="InterPro" id="IPR044087">
    <property type="entry name" value="NahD-like"/>
</dbReference>
<dbReference type="RefSeq" id="WP_074554203.1">
    <property type="nucleotide sequence ID" value="NZ_CP119563.1"/>
</dbReference>
<evidence type="ECO:0000256" key="1">
    <source>
        <dbReference type="PIRNR" id="PIRNR006386"/>
    </source>
</evidence>
<dbReference type="SUPFAM" id="SSF52833">
    <property type="entry name" value="Thioredoxin-like"/>
    <property type="match status" value="1"/>
</dbReference>
<proteinExistence type="inferred from homology"/>
<evidence type="ECO:0000313" key="4">
    <source>
        <dbReference type="EMBL" id="SDF40027.1"/>
    </source>
</evidence>
<dbReference type="Proteomes" id="UP000183812">
    <property type="component" value="Unassembled WGS sequence"/>
</dbReference>
<dbReference type="InterPro" id="IPR036249">
    <property type="entry name" value="Thioredoxin-like_sf"/>
</dbReference>
<dbReference type="PIRSF" id="PIRSF006386">
    <property type="entry name" value="HCCAis_GSTk"/>
    <property type="match status" value="1"/>
</dbReference>
<dbReference type="GO" id="GO:1901170">
    <property type="term" value="P:naphthalene catabolic process"/>
    <property type="evidence" value="ECO:0007669"/>
    <property type="project" value="InterPro"/>
</dbReference>
<keyword evidence="1 4" id="KW-0413">Isomerase</keyword>
<dbReference type="GO" id="GO:0006749">
    <property type="term" value="P:glutathione metabolic process"/>
    <property type="evidence" value="ECO:0007669"/>
    <property type="project" value="TreeGrafter"/>
</dbReference>
<dbReference type="CDD" id="cd03022">
    <property type="entry name" value="DsbA_HCCA_Iso"/>
    <property type="match status" value="1"/>
</dbReference>
<comment type="catalytic activity">
    <reaction evidence="1">
        <text>2-hydroxychromene-2-carboxylate = (3E)-4-(2-hydroxyphenyl)-2-oxobut-3-enoate</text>
        <dbReference type="Rhea" id="RHEA:27401"/>
        <dbReference type="ChEBI" id="CHEBI:59350"/>
        <dbReference type="ChEBI" id="CHEBI:59353"/>
        <dbReference type="EC" id="5.99.1.4"/>
    </reaction>
</comment>
<dbReference type="PANTHER" id="PTHR42943:SF2">
    <property type="entry name" value="GLUTATHIONE S-TRANSFERASE KAPPA 1"/>
    <property type="match status" value="1"/>
</dbReference>
<evidence type="ECO:0000259" key="3">
    <source>
        <dbReference type="Pfam" id="PF01323"/>
    </source>
</evidence>
<dbReference type="EC" id="5.99.1.4" evidence="1"/>